<dbReference type="EMBL" id="JAINUG010000016">
    <property type="protein sequence ID" value="KAJ8413353.1"/>
    <property type="molecule type" value="Genomic_DNA"/>
</dbReference>
<gene>
    <name evidence="1" type="ORF">AAFF_G00093490</name>
</gene>
<protein>
    <submittedName>
        <fullName evidence="1">Uncharacterized protein</fullName>
    </submittedName>
</protein>
<evidence type="ECO:0000313" key="1">
    <source>
        <dbReference type="EMBL" id="KAJ8413353.1"/>
    </source>
</evidence>
<dbReference type="AlphaFoldDB" id="A0AAD7WY83"/>
<sequence length="73" mass="8028">MHNALAAITLVSAHGEDLSLRSRPTSGYQHGRFICPGPERPSEQTSPAVSPEYRALLWDPVTWATCFSSSEQQ</sequence>
<evidence type="ECO:0000313" key="2">
    <source>
        <dbReference type="Proteomes" id="UP001221898"/>
    </source>
</evidence>
<keyword evidence="2" id="KW-1185">Reference proteome</keyword>
<reference evidence="1" key="1">
    <citation type="journal article" date="2023" name="Science">
        <title>Genome structures resolve the early diversification of teleost fishes.</title>
        <authorList>
            <person name="Parey E."/>
            <person name="Louis A."/>
            <person name="Montfort J."/>
            <person name="Bouchez O."/>
            <person name="Roques C."/>
            <person name="Iampietro C."/>
            <person name="Lluch J."/>
            <person name="Castinel A."/>
            <person name="Donnadieu C."/>
            <person name="Desvignes T."/>
            <person name="Floi Bucao C."/>
            <person name="Jouanno E."/>
            <person name="Wen M."/>
            <person name="Mejri S."/>
            <person name="Dirks R."/>
            <person name="Jansen H."/>
            <person name="Henkel C."/>
            <person name="Chen W.J."/>
            <person name="Zahm M."/>
            <person name="Cabau C."/>
            <person name="Klopp C."/>
            <person name="Thompson A.W."/>
            <person name="Robinson-Rechavi M."/>
            <person name="Braasch I."/>
            <person name="Lecointre G."/>
            <person name="Bobe J."/>
            <person name="Postlethwait J.H."/>
            <person name="Berthelot C."/>
            <person name="Roest Crollius H."/>
            <person name="Guiguen Y."/>
        </authorList>
    </citation>
    <scope>NUCLEOTIDE SEQUENCE</scope>
    <source>
        <strain evidence="1">NC1722</strain>
    </source>
</reference>
<name>A0AAD7WY83_9TELE</name>
<organism evidence="1 2">
    <name type="scientific">Aldrovandia affinis</name>
    <dbReference type="NCBI Taxonomy" id="143900"/>
    <lineage>
        <taxon>Eukaryota</taxon>
        <taxon>Metazoa</taxon>
        <taxon>Chordata</taxon>
        <taxon>Craniata</taxon>
        <taxon>Vertebrata</taxon>
        <taxon>Euteleostomi</taxon>
        <taxon>Actinopterygii</taxon>
        <taxon>Neopterygii</taxon>
        <taxon>Teleostei</taxon>
        <taxon>Notacanthiformes</taxon>
        <taxon>Halosauridae</taxon>
        <taxon>Aldrovandia</taxon>
    </lineage>
</organism>
<dbReference type="Proteomes" id="UP001221898">
    <property type="component" value="Unassembled WGS sequence"/>
</dbReference>
<proteinExistence type="predicted"/>
<accession>A0AAD7WY83</accession>
<comment type="caution">
    <text evidence="1">The sequence shown here is derived from an EMBL/GenBank/DDBJ whole genome shotgun (WGS) entry which is preliminary data.</text>
</comment>